<dbReference type="PANTHER" id="PTHR31934">
    <property type="entry name" value="ALPHA/BETA-HYDROLASES SUPERFAMILY PROTEIN"/>
    <property type="match status" value="1"/>
</dbReference>
<gene>
    <name evidence="2" type="ORF">RchiOBHm_Chr6g0268191</name>
</gene>
<comment type="caution">
    <text evidence="2">The sequence shown here is derived from an EMBL/GenBank/DDBJ whole genome shotgun (WGS) entry which is preliminary data.</text>
</comment>
<protein>
    <submittedName>
        <fullName evidence="2">Putative transcription factor Iwr1</fullName>
    </submittedName>
</protein>
<dbReference type="STRING" id="74649.A0A2P6PQ43"/>
<feature type="compositionally biased region" description="Basic and acidic residues" evidence="1">
    <location>
        <begin position="101"/>
        <end position="120"/>
    </location>
</feature>
<keyword evidence="3" id="KW-1185">Reference proteome</keyword>
<organism evidence="2 3">
    <name type="scientific">Rosa chinensis</name>
    <name type="common">China rose</name>
    <dbReference type="NCBI Taxonomy" id="74649"/>
    <lineage>
        <taxon>Eukaryota</taxon>
        <taxon>Viridiplantae</taxon>
        <taxon>Streptophyta</taxon>
        <taxon>Embryophyta</taxon>
        <taxon>Tracheophyta</taxon>
        <taxon>Spermatophyta</taxon>
        <taxon>Magnoliopsida</taxon>
        <taxon>eudicotyledons</taxon>
        <taxon>Gunneridae</taxon>
        <taxon>Pentapetalae</taxon>
        <taxon>rosids</taxon>
        <taxon>fabids</taxon>
        <taxon>Rosales</taxon>
        <taxon>Rosaceae</taxon>
        <taxon>Rosoideae</taxon>
        <taxon>Rosoideae incertae sedis</taxon>
        <taxon>Rosa</taxon>
    </lineage>
</organism>
<evidence type="ECO:0000313" key="3">
    <source>
        <dbReference type="Proteomes" id="UP000238479"/>
    </source>
</evidence>
<proteinExistence type="predicted"/>
<dbReference type="EMBL" id="PDCK01000044">
    <property type="protein sequence ID" value="PRQ24055.1"/>
    <property type="molecule type" value="Genomic_DNA"/>
</dbReference>
<sequence>MAVVGESSSAPPEQKPVIVRVKRKANQSPIDAFWLEINERPPKRPLLDLANLSLSDSSPKAAAEELKAKKIFVQHVETISRFDTTFDIVKSFVEPTTDQVSESKTKSEERRHSLKKDNKQEQILSKARQTQQVVAKNARFEQIWRSRKGKTEESDKLQEMCHFYDVLRVDADERSNELKQQEELSLEDQRILQSYLPLLREFIPSAALEVESDLHAQKQESEDEYVYDVYAVNDEMDIADEDSSHPFPLVQVDDEDFYDVPDESEHDTEDSNDENNPNFDYPDEESEDEEEESDGEASDNESKDESASDRSLESKDLEEHVISGDDLSLDYDDGDDGDDGENWM</sequence>
<evidence type="ECO:0000313" key="2">
    <source>
        <dbReference type="EMBL" id="PRQ24055.1"/>
    </source>
</evidence>
<accession>A0A2P6PQ43</accession>
<feature type="region of interest" description="Disordered" evidence="1">
    <location>
        <begin position="239"/>
        <end position="344"/>
    </location>
</feature>
<evidence type="ECO:0000256" key="1">
    <source>
        <dbReference type="SAM" id="MobiDB-lite"/>
    </source>
</evidence>
<dbReference type="Proteomes" id="UP000238479">
    <property type="component" value="Chromosome 6"/>
</dbReference>
<dbReference type="Gramene" id="PRQ24055">
    <property type="protein sequence ID" value="PRQ24055"/>
    <property type="gene ID" value="RchiOBHm_Chr6g0268191"/>
</dbReference>
<feature type="compositionally biased region" description="Acidic residues" evidence="1">
    <location>
        <begin position="327"/>
        <end position="344"/>
    </location>
</feature>
<name>A0A2P6PQ43_ROSCH</name>
<feature type="compositionally biased region" description="Acidic residues" evidence="1">
    <location>
        <begin position="252"/>
        <end position="273"/>
    </location>
</feature>
<dbReference type="OMA" id="NPFPLVQ"/>
<dbReference type="PANTHER" id="PTHR31934:SF2">
    <property type="entry name" value="RNA-DIRECTED DNA METHYLATION 4"/>
    <property type="match status" value="1"/>
</dbReference>
<feature type="compositionally biased region" description="Basic and acidic residues" evidence="1">
    <location>
        <begin position="300"/>
        <end position="323"/>
    </location>
</feature>
<reference evidence="2 3" key="1">
    <citation type="journal article" date="2018" name="Nat. Genet.">
        <title>The Rosa genome provides new insights in the design of modern roses.</title>
        <authorList>
            <person name="Bendahmane M."/>
        </authorList>
    </citation>
    <scope>NUCLEOTIDE SEQUENCE [LARGE SCALE GENOMIC DNA]</scope>
    <source>
        <strain evidence="3">cv. Old Blush</strain>
    </source>
</reference>
<dbReference type="OrthoDB" id="6255506at2759"/>
<feature type="region of interest" description="Disordered" evidence="1">
    <location>
        <begin position="97"/>
        <end position="128"/>
    </location>
</feature>
<feature type="compositionally biased region" description="Acidic residues" evidence="1">
    <location>
        <begin position="281"/>
        <end position="299"/>
    </location>
</feature>
<dbReference type="AlphaFoldDB" id="A0A2P6PQ43"/>